<accession>A0AAD6K0P7</accession>
<gene>
    <name evidence="1" type="ORF">OIU84_003801</name>
</gene>
<reference evidence="1 2" key="1">
    <citation type="journal article" date="2023" name="Int. J. Mol. Sci.">
        <title>De Novo Assembly and Annotation of 11 Diverse Shrub Willow (Salix) Genomes Reveals Novel Gene Organization in Sex-Linked Regions.</title>
        <authorList>
            <person name="Hyden B."/>
            <person name="Feng K."/>
            <person name="Yates T.B."/>
            <person name="Jawdy S."/>
            <person name="Cereghino C."/>
            <person name="Smart L.B."/>
            <person name="Muchero W."/>
        </authorList>
    </citation>
    <scope>NUCLEOTIDE SEQUENCE [LARGE SCALE GENOMIC DNA]</scope>
    <source>
        <tissue evidence="1">Shoot tip</tissue>
    </source>
</reference>
<dbReference type="EMBL" id="JAPFFJ010000012">
    <property type="protein sequence ID" value="KAJ6414856.1"/>
    <property type="molecule type" value="Genomic_DNA"/>
</dbReference>
<proteinExistence type="predicted"/>
<keyword evidence="2" id="KW-1185">Reference proteome</keyword>
<name>A0AAD6K0P7_9ROSI</name>
<protein>
    <submittedName>
        <fullName evidence="1">Uncharacterized protein</fullName>
    </submittedName>
</protein>
<dbReference type="Proteomes" id="UP001162972">
    <property type="component" value="Chromosome 3"/>
</dbReference>
<sequence length="38" mass="4225">MIQIQSKAKPSTCSAESYFLCCCNWIFNVNITGCYCPG</sequence>
<dbReference type="AlphaFoldDB" id="A0AAD6K0P7"/>
<comment type="caution">
    <text evidence="1">The sequence shown here is derived from an EMBL/GenBank/DDBJ whole genome shotgun (WGS) entry which is preliminary data.</text>
</comment>
<evidence type="ECO:0000313" key="2">
    <source>
        <dbReference type="Proteomes" id="UP001162972"/>
    </source>
</evidence>
<organism evidence="1 2">
    <name type="scientific">Salix udensis</name>
    <dbReference type="NCBI Taxonomy" id="889485"/>
    <lineage>
        <taxon>Eukaryota</taxon>
        <taxon>Viridiplantae</taxon>
        <taxon>Streptophyta</taxon>
        <taxon>Embryophyta</taxon>
        <taxon>Tracheophyta</taxon>
        <taxon>Spermatophyta</taxon>
        <taxon>Magnoliopsida</taxon>
        <taxon>eudicotyledons</taxon>
        <taxon>Gunneridae</taxon>
        <taxon>Pentapetalae</taxon>
        <taxon>rosids</taxon>
        <taxon>fabids</taxon>
        <taxon>Malpighiales</taxon>
        <taxon>Salicaceae</taxon>
        <taxon>Saliceae</taxon>
        <taxon>Salix</taxon>
    </lineage>
</organism>
<evidence type="ECO:0000313" key="1">
    <source>
        <dbReference type="EMBL" id="KAJ6414856.1"/>
    </source>
</evidence>